<organism evidence="6 7">
    <name type="scientific">Pristionchus entomophagus</name>
    <dbReference type="NCBI Taxonomy" id="358040"/>
    <lineage>
        <taxon>Eukaryota</taxon>
        <taxon>Metazoa</taxon>
        <taxon>Ecdysozoa</taxon>
        <taxon>Nematoda</taxon>
        <taxon>Chromadorea</taxon>
        <taxon>Rhabditida</taxon>
        <taxon>Rhabditina</taxon>
        <taxon>Diplogasteromorpha</taxon>
        <taxon>Diplogasteroidea</taxon>
        <taxon>Neodiplogasteridae</taxon>
        <taxon>Pristionchus</taxon>
    </lineage>
</organism>
<dbReference type="Proteomes" id="UP001432027">
    <property type="component" value="Unassembled WGS sequence"/>
</dbReference>
<dbReference type="EMBL" id="BTSX01000001">
    <property type="protein sequence ID" value="GMS78221.1"/>
    <property type="molecule type" value="Genomic_DNA"/>
</dbReference>
<evidence type="ECO:0000313" key="7">
    <source>
        <dbReference type="Proteomes" id="UP001432027"/>
    </source>
</evidence>
<dbReference type="SMART" id="SM00220">
    <property type="entry name" value="S_TKc"/>
    <property type="match status" value="1"/>
</dbReference>
<gene>
    <name evidence="6" type="ORF">PENTCL1PPCAC_396</name>
</gene>
<dbReference type="GO" id="GO:0005737">
    <property type="term" value="C:cytoplasm"/>
    <property type="evidence" value="ECO:0007669"/>
    <property type="project" value="TreeGrafter"/>
</dbReference>
<keyword evidence="4" id="KW-0067">ATP-binding</keyword>
<reference evidence="6" key="1">
    <citation type="submission" date="2023-10" db="EMBL/GenBank/DDBJ databases">
        <title>Genome assembly of Pristionchus species.</title>
        <authorList>
            <person name="Yoshida K."/>
            <person name="Sommer R.J."/>
        </authorList>
    </citation>
    <scope>NUCLEOTIDE SEQUENCE</scope>
    <source>
        <strain evidence="6">RS0144</strain>
    </source>
</reference>
<accession>A0AAV5S688</accession>
<dbReference type="SUPFAM" id="SSF56112">
    <property type="entry name" value="Protein kinase-like (PK-like)"/>
    <property type="match status" value="1"/>
</dbReference>
<dbReference type="PANTHER" id="PTHR11042">
    <property type="entry name" value="EUKARYOTIC TRANSLATION INITIATION FACTOR 2-ALPHA KINASE EIF2-ALPHA KINASE -RELATED"/>
    <property type="match status" value="1"/>
</dbReference>
<dbReference type="GO" id="GO:0004694">
    <property type="term" value="F:eukaryotic translation initiation factor 2alpha kinase activity"/>
    <property type="evidence" value="ECO:0007669"/>
    <property type="project" value="TreeGrafter"/>
</dbReference>
<dbReference type="PROSITE" id="PS50011">
    <property type="entry name" value="PROTEIN_KINASE_DOM"/>
    <property type="match status" value="1"/>
</dbReference>
<dbReference type="Gene3D" id="1.10.510.10">
    <property type="entry name" value="Transferase(Phosphotransferase) domain 1"/>
    <property type="match status" value="1"/>
</dbReference>
<dbReference type="GO" id="GO:0005524">
    <property type="term" value="F:ATP binding"/>
    <property type="evidence" value="ECO:0007669"/>
    <property type="project" value="UniProtKB-KW"/>
</dbReference>
<dbReference type="GO" id="GO:0005634">
    <property type="term" value="C:nucleus"/>
    <property type="evidence" value="ECO:0007669"/>
    <property type="project" value="TreeGrafter"/>
</dbReference>
<dbReference type="Pfam" id="PF00069">
    <property type="entry name" value="Pkinase"/>
    <property type="match status" value="1"/>
</dbReference>
<feature type="domain" description="Protein kinase" evidence="5">
    <location>
        <begin position="1"/>
        <end position="179"/>
    </location>
</feature>
<dbReference type="InterPro" id="IPR050339">
    <property type="entry name" value="CC_SR_Kinase"/>
</dbReference>
<protein>
    <recommendedName>
        <fullName evidence="5">Protein kinase domain-containing protein</fullName>
    </recommendedName>
</protein>
<keyword evidence="7" id="KW-1185">Reference proteome</keyword>
<dbReference type="PANTHER" id="PTHR11042:SF91">
    <property type="entry name" value="EUKARYOTIC TRANSLATION INITIATION FACTOR 2-ALPHA KINASE"/>
    <property type="match status" value="1"/>
</dbReference>
<keyword evidence="3" id="KW-0418">Kinase</keyword>
<evidence type="ECO:0000313" key="6">
    <source>
        <dbReference type="EMBL" id="GMS78221.1"/>
    </source>
</evidence>
<evidence type="ECO:0000256" key="1">
    <source>
        <dbReference type="ARBA" id="ARBA00022679"/>
    </source>
</evidence>
<dbReference type="AlphaFoldDB" id="A0AAV5S688"/>
<dbReference type="InterPro" id="IPR011009">
    <property type="entry name" value="Kinase-like_dom_sf"/>
</dbReference>
<evidence type="ECO:0000256" key="2">
    <source>
        <dbReference type="ARBA" id="ARBA00022741"/>
    </source>
</evidence>
<dbReference type="InterPro" id="IPR000719">
    <property type="entry name" value="Prot_kinase_dom"/>
</dbReference>
<keyword evidence="1" id="KW-0808">Transferase</keyword>
<proteinExistence type="predicted"/>
<evidence type="ECO:0000256" key="4">
    <source>
        <dbReference type="ARBA" id="ARBA00022840"/>
    </source>
</evidence>
<evidence type="ECO:0000259" key="5">
    <source>
        <dbReference type="PROSITE" id="PS50011"/>
    </source>
</evidence>
<evidence type="ECO:0000256" key="3">
    <source>
        <dbReference type="ARBA" id="ARBA00022777"/>
    </source>
</evidence>
<name>A0AAV5S688_9BILA</name>
<keyword evidence="2" id="KW-0547">Nucleotide-binding</keyword>
<sequence length="179" mass="20797">MFLREVDVLLRFNHTGIVRFFDAWKDDCAFLYIQMELCQSTLSEWLSANSLRDPSRMIHWFKQIVSAVLYIHEHARIYRDLKPSNILFKNEDHLKVSDLGIVSDRTVMKDDMGQEVITELTLGKGTEMYMAPEQMGWEDYTTKVDIFALGLIFTELSIAMTSDQAKKQPESQEVVHISL</sequence>
<comment type="caution">
    <text evidence="6">The sequence shown here is derived from an EMBL/GenBank/DDBJ whole genome shotgun (WGS) entry which is preliminary data.</text>
</comment>